<evidence type="ECO:0000256" key="1">
    <source>
        <dbReference type="ARBA" id="ARBA00007657"/>
    </source>
</evidence>
<dbReference type="InterPro" id="IPR011989">
    <property type="entry name" value="ARM-like"/>
</dbReference>
<feature type="domain" description="TATA-binding protein interacting (TIP20)" evidence="5">
    <location>
        <begin position="150"/>
        <end position="260"/>
    </location>
</feature>
<keyword evidence="4" id="KW-1133">Transmembrane helix</keyword>
<keyword evidence="3" id="KW-0833">Ubl conjugation pathway</keyword>
<feature type="transmembrane region" description="Helical" evidence="4">
    <location>
        <begin position="265"/>
        <end position="282"/>
    </location>
</feature>
<keyword evidence="4" id="KW-0812">Transmembrane</keyword>
<dbReference type="GO" id="GO:0010265">
    <property type="term" value="P:SCF complex assembly"/>
    <property type="evidence" value="ECO:0007669"/>
    <property type="project" value="InterPro"/>
</dbReference>
<keyword evidence="2" id="KW-0677">Repeat</keyword>
<comment type="caution">
    <text evidence="6">The sequence shown here is derived from an EMBL/GenBank/DDBJ whole genome shotgun (WGS) entry which is preliminary data.</text>
</comment>
<dbReference type="SUPFAM" id="SSF48371">
    <property type="entry name" value="ARM repeat"/>
    <property type="match status" value="1"/>
</dbReference>
<name>A0AAW0KLD9_QUESU</name>
<dbReference type="InterPro" id="IPR013932">
    <property type="entry name" value="TATA-bd_TIP120"/>
</dbReference>
<accession>A0AAW0KLD9</accession>
<evidence type="ECO:0000313" key="6">
    <source>
        <dbReference type="EMBL" id="KAK7839386.1"/>
    </source>
</evidence>
<proteinExistence type="inferred from homology"/>
<protein>
    <submittedName>
        <fullName evidence="6">Cullin-associated nedd8-dissociated protein 1</fullName>
    </submittedName>
</protein>
<dbReference type="Pfam" id="PF08623">
    <property type="entry name" value="TIP120"/>
    <property type="match status" value="1"/>
</dbReference>
<comment type="similarity">
    <text evidence="1">Belongs to the CAND family.</text>
</comment>
<keyword evidence="4" id="KW-0472">Membrane</keyword>
<evidence type="ECO:0000256" key="2">
    <source>
        <dbReference type="ARBA" id="ARBA00022737"/>
    </source>
</evidence>
<evidence type="ECO:0000256" key="4">
    <source>
        <dbReference type="SAM" id="Phobius"/>
    </source>
</evidence>
<dbReference type="PANTHER" id="PTHR12696">
    <property type="entry name" value="TIP120"/>
    <property type="match status" value="1"/>
</dbReference>
<dbReference type="Proteomes" id="UP000237347">
    <property type="component" value="Unassembled WGS sequence"/>
</dbReference>
<dbReference type="AlphaFoldDB" id="A0AAW0KLD9"/>
<dbReference type="InterPro" id="IPR039852">
    <property type="entry name" value="CAND1/CAND2"/>
</dbReference>
<reference evidence="6 7" key="1">
    <citation type="journal article" date="2018" name="Sci. Data">
        <title>The draft genome sequence of cork oak.</title>
        <authorList>
            <person name="Ramos A.M."/>
            <person name="Usie A."/>
            <person name="Barbosa P."/>
            <person name="Barros P.M."/>
            <person name="Capote T."/>
            <person name="Chaves I."/>
            <person name="Simoes F."/>
            <person name="Abreu I."/>
            <person name="Carrasquinho I."/>
            <person name="Faro C."/>
            <person name="Guimaraes J.B."/>
            <person name="Mendonca D."/>
            <person name="Nobrega F."/>
            <person name="Rodrigues L."/>
            <person name="Saibo N.J.M."/>
            <person name="Varela M.C."/>
            <person name="Egas C."/>
            <person name="Matos J."/>
            <person name="Miguel C.M."/>
            <person name="Oliveira M.M."/>
            <person name="Ricardo C.P."/>
            <person name="Goncalves S."/>
        </authorList>
    </citation>
    <scope>NUCLEOTIDE SEQUENCE [LARGE SCALE GENOMIC DNA]</scope>
    <source>
        <strain evidence="7">cv. HL8</strain>
    </source>
</reference>
<evidence type="ECO:0000313" key="7">
    <source>
        <dbReference type="Proteomes" id="UP000237347"/>
    </source>
</evidence>
<evidence type="ECO:0000256" key="3">
    <source>
        <dbReference type="ARBA" id="ARBA00022786"/>
    </source>
</evidence>
<dbReference type="Gene3D" id="1.25.10.10">
    <property type="entry name" value="Leucine-rich Repeat Variant"/>
    <property type="match status" value="2"/>
</dbReference>
<dbReference type="EMBL" id="PKMF04000284">
    <property type="protein sequence ID" value="KAK7839386.1"/>
    <property type="molecule type" value="Genomic_DNA"/>
</dbReference>
<gene>
    <name evidence="6" type="primary">CAND1_0</name>
    <name evidence="6" type="ORF">CFP56_018053</name>
</gene>
<dbReference type="InterPro" id="IPR016024">
    <property type="entry name" value="ARM-type_fold"/>
</dbReference>
<organism evidence="6 7">
    <name type="scientific">Quercus suber</name>
    <name type="common">Cork oak</name>
    <dbReference type="NCBI Taxonomy" id="58331"/>
    <lineage>
        <taxon>Eukaryota</taxon>
        <taxon>Viridiplantae</taxon>
        <taxon>Streptophyta</taxon>
        <taxon>Embryophyta</taxon>
        <taxon>Tracheophyta</taxon>
        <taxon>Spermatophyta</taxon>
        <taxon>Magnoliopsida</taxon>
        <taxon>eudicotyledons</taxon>
        <taxon>Gunneridae</taxon>
        <taxon>Pentapetalae</taxon>
        <taxon>rosids</taxon>
        <taxon>fabids</taxon>
        <taxon>Fagales</taxon>
        <taxon>Fagaceae</taxon>
        <taxon>Quercus</taxon>
    </lineage>
</organism>
<evidence type="ECO:0000259" key="5">
    <source>
        <dbReference type="Pfam" id="PF08623"/>
    </source>
</evidence>
<sequence>MLYTTANYNVIGQQSVDKVEFQDFSVEKILKFLFNHCESDEEGVRNVVAECLGKIALVEPSKLVPALKVRTTSPTAFTRATVVIAVKYSIVERSEKIDEIIYPGISHSRIIATFYDQTIVKFAELQYFHFIVIYYSAFMCRPMTEPHCGIVDDGLELRKAAFECVDTLLDSCLDQVNPSSFIVPYLKSDHCDVKMPCHLIPSKLADKCPSAVLSVLDSLVDPLQKTINFKPKQDAVRQELDCNEDMICSALRAIASLNRIRFSSLLYRVALFGVLLLVWFSYPFPIFQGEKIFGGQGALTDPLPMDALELEITYPL</sequence>
<keyword evidence="7" id="KW-1185">Reference proteome</keyword>